<comment type="caution">
    <text evidence="2">The sequence shown here is derived from an EMBL/GenBank/DDBJ whole genome shotgun (WGS) entry which is preliminary data.</text>
</comment>
<protein>
    <submittedName>
        <fullName evidence="2">Uncharacterized protein</fullName>
    </submittedName>
</protein>
<name>A0A8X8K4Y7_9GAMM</name>
<dbReference type="RefSeq" id="WP_191770411.1">
    <property type="nucleotide sequence ID" value="NZ_JACSQS010000006.1"/>
</dbReference>
<accession>A0A8X8K4Y7</accession>
<feature type="transmembrane region" description="Helical" evidence="1">
    <location>
        <begin position="92"/>
        <end position="112"/>
    </location>
</feature>
<gene>
    <name evidence="2" type="ORF">H9654_08220</name>
</gene>
<proteinExistence type="predicted"/>
<evidence type="ECO:0000256" key="1">
    <source>
        <dbReference type="SAM" id="Phobius"/>
    </source>
</evidence>
<keyword evidence="3" id="KW-1185">Reference proteome</keyword>
<evidence type="ECO:0000313" key="2">
    <source>
        <dbReference type="EMBL" id="MBD7954191.1"/>
    </source>
</evidence>
<feature type="transmembrane region" description="Helical" evidence="1">
    <location>
        <begin position="6"/>
        <end position="25"/>
    </location>
</feature>
<reference evidence="2 3" key="1">
    <citation type="submission" date="2020-08" db="EMBL/GenBank/DDBJ databases">
        <title>A Genomic Blueprint of the Chicken Gut Microbiome.</title>
        <authorList>
            <person name="Gilroy R."/>
            <person name="Ravi A."/>
            <person name="Getino M."/>
            <person name="Pursley I."/>
            <person name="Horton D.L."/>
            <person name="Alikhan N.-F."/>
            <person name="Baker D."/>
            <person name="Gharbi K."/>
            <person name="Hall N."/>
            <person name="Watson M."/>
            <person name="Adriaenssens E.M."/>
            <person name="Foster-Nyarko E."/>
            <person name="Jarju S."/>
            <person name="Secka A."/>
            <person name="Antonio M."/>
            <person name="Oren A."/>
            <person name="Chaudhuri R."/>
            <person name="La Ragione R.M."/>
            <person name="Hildebrand F."/>
            <person name="Pallen M.J."/>
        </authorList>
    </citation>
    <scope>NUCLEOTIDE SEQUENCE [LARGE SCALE GENOMIC DNA]</scope>
    <source>
        <strain evidence="2 3">Sa5BUN4</strain>
    </source>
</reference>
<sequence>MSPETILAGVAAAVVILGLMGSFWPKRKPPHMVFKCGRCNTASRHSNRTIEAWRRGKTRFFCPPCHLKWLQSQPRREPDTYAGQGRGGGSGCLGVFVILGFLPAGGMLAWVFV</sequence>
<dbReference type="Proteomes" id="UP000636938">
    <property type="component" value="Unassembled WGS sequence"/>
</dbReference>
<organism evidence="2 3">
    <name type="scientific">Stenotrophomonas lacuserhaii</name>
    <dbReference type="NCBI Taxonomy" id="2760084"/>
    <lineage>
        <taxon>Bacteria</taxon>
        <taxon>Pseudomonadati</taxon>
        <taxon>Pseudomonadota</taxon>
        <taxon>Gammaproteobacteria</taxon>
        <taxon>Lysobacterales</taxon>
        <taxon>Lysobacteraceae</taxon>
        <taxon>Stenotrophomonas</taxon>
    </lineage>
</organism>
<keyword evidence="1" id="KW-1133">Transmembrane helix</keyword>
<dbReference type="AlphaFoldDB" id="A0A8X8K4Y7"/>
<dbReference type="EMBL" id="JACSQS010000006">
    <property type="protein sequence ID" value="MBD7954191.1"/>
    <property type="molecule type" value="Genomic_DNA"/>
</dbReference>
<keyword evidence="1" id="KW-0812">Transmembrane</keyword>
<keyword evidence="1" id="KW-0472">Membrane</keyword>
<evidence type="ECO:0000313" key="3">
    <source>
        <dbReference type="Proteomes" id="UP000636938"/>
    </source>
</evidence>